<dbReference type="InterPro" id="IPR000086">
    <property type="entry name" value="NUDIX_hydrolase_dom"/>
</dbReference>
<feature type="domain" description="Nudix hydrolase" evidence="2">
    <location>
        <begin position="18"/>
        <end position="143"/>
    </location>
</feature>
<dbReference type="PROSITE" id="PS51462">
    <property type="entry name" value="NUDIX"/>
    <property type="match status" value="1"/>
</dbReference>
<name>A0A2M7G6E5_9BACT</name>
<protein>
    <submittedName>
        <fullName evidence="3">DNA mismatch repair protein MutT</fullName>
    </submittedName>
</protein>
<gene>
    <name evidence="3" type="ORF">COW36_08705</name>
</gene>
<dbReference type="InterPro" id="IPR015797">
    <property type="entry name" value="NUDIX_hydrolase-like_dom_sf"/>
</dbReference>
<dbReference type="SUPFAM" id="SSF55811">
    <property type="entry name" value="Nudix"/>
    <property type="match status" value="1"/>
</dbReference>
<comment type="caution">
    <text evidence="3">The sequence shown here is derived from an EMBL/GenBank/DDBJ whole genome shotgun (WGS) entry which is preliminary data.</text>
</comment>
<dbReference type="PANTHER" id="PTHR43736:SF1">
    <property type="entry name" value="DIHYDRONEOPTERIN TRIPHOSPHATE DIPHOSPHATASE"/>
    <property type="match status" value="1"/>
</dbReference>
<dbReference type="Gene3D" id="3.90.79.10">
    <property type="entry name" value="Nucleoside Triphosphate Pyrophosphohydrolase"/>
    <property type="match status" value="1"/>
</dbReference>
<proteinExistence type="predicted"/>
<dbReference type="InterPro" id="IPR020084">
    <property type="entry name" value="NUDIX_hydrolase_CS"/>
</dbReference>
<dbReference type="PROSITE" id="PS00893">
    <property type="entry name" value="NUDIX_BOX"/>
    <property type="match status" value="1"/>
</dbReference>
<evidence type="ECO:0000256" key="1">
    <source>
        <dbReference type="ARBA" id="ARBA00022801"/>
    </source>
</evidence>
<keyword evidence="1" id="KW-0378">Hydrolase</keyword>
<reference evidence="3 4" key="1">
    <citation type="submission" date="2017-09" db="EMBL/GenBank/DDBJ databases">
        <title>Depth-based differentiation of microbial function through sediment-hosted aquifers and enrichment of novel symbionts in the deep terrestrial subsurface.</title>
        <authorList>
            <person name="Probst A.J."/>
            <person name="Ladd B."/>
            <person name="Jarett J.K."/>
            <person name="Geller-Mcgrath D.E."/>
            <person name="Sieber C.M."/>
            <person name="Emerson J.B."/>
            <person name="Anantharaman K."/>
            <person name="Thomas B.C."/>
            <person name="Malmstrom R."/>
            <person name="Stieglmeier M."/>
            <person name="Klingl A."/>
            <person name="Woyke T."/>
            <person name="Ryan C.M."/>
            <person name="Banfield J.F."/>
        </authorList>
    </citation>
    <scope>NUCLEOTIDE SEQUENCE [LARGE SCALE GENOMIC DNA]</scope>
    <source>
        <strain evidence="3">CG17_big_fil_post_rev_8_21_14_2_50_48_46</strain>
    </source>
</reference>
<dbReference type="EMBL" id="PFFQ01000023">
    <property type="protein sequence ID" value="PIW17565.1"/>
    <property type="molecule type" value="Genomic_DNA"/>
</dbReference>
<dbReference type="AlphaFoldDB" id="A0A2M7G6E5"/>
<evidence type="ECO:0000313" key="4">
    <source>
        <dbReference type="Proteomes" id="UP000231019"/>
    </source>
</evidence>
<organism evidence="3 4">
    <name type="scientific">bacterium (Candidatus Blackallbacteria) CG17_big_fil_post_rev_8_21_14_2_50_48_46</name>
    <dbReference type="NCBI Taxonomy" id="2014261"/>
    <lineage>
        <taxon>Bacteria</taxon>
        <taxon>Candidatus Blackallbacteria</taxon>
    </lineage>
</organism>
<evidence type="ECO:0000313" key="3">
    <source>
        <dbReference type="EMBL" id="PIW17565.1"/>
    </source>
</evidence>
<accession>A0A2M7G6E5</accession>
<sequence>MNEKIPCFGENLPHLPLVKRPGAYALILNSVGCLAVLKLPEGWYLPGGGQEGKEGLESCLEREVQEETGYGIEMLWYLGQAGQYLVGRDRVLFKLGHFFLAEFNTEKQAAGEDQHELHWLSLPDAIAKLKHPYQAWAVEKLSALMGA</sequence>
<evidence type="ECO:0000259" key="2">
    <source>
        <dbReference type="PROSITE" id="PS51462"/>
    </source>
</evidence>
<dbReference type="PANTHER" id="PTHR43736">
    <property type="entry name" value="ADP-RIBOSE PYROPHOSPHATASE"/>
    <property type="match status" value="1"/>
</dbReference>
<dbReference type="Pfam" id="PF00293">
    <property type="entry name" value="NUDIX"/>
    <property type="match status" value="1"/>
</dbReference>
<dbReference type="GO" id="GO:0016787">
    <property type="term" value="F:hydrolase activity"/>
    <property type="evidence" value="ECO:0007669"/>
    <property type="project" value="UniProtKB-KW"/>
</dbReference>
<dbReference type="Proteomes" id="UP000231019">
    <property type="component" value="Unassembled WGS sequence"/>
</dbReference>